<dbReference type="Proteomes" id="UP000741863">
    <property type="component" value="Unassembled WGS sequence"/>
</dbReference>
<dbReference type="EC" id="1.1.1.100" evidence="3"/>
<dbReference type="InterPro" id="IPR002347">
    <property type="entry name" value="SDR_fam"/>
</dbReference>
<organism evidence="3 4">
    <name type="scientific">Geomicrobium sediminis</name>
    <dbReference type="NCBI Taxonomy" id="1347788"/>
    <lineage>
        <taxon>Bacteria</taxon>
        <taxon>Bacillati</taxon>
        <taxon>Bacillota</taxon>
        <taxon>Bacilli</taxon>
        <taxon>Bacillales</taxon>
        <taxon>Geomicrobium</taxon>
    </lineage>
</organism>
<dbReference type="SUPFAM" id="SSF51735">
    <property type="entry name" value="NAD(P)-binding Rossmann-fold domains"/>
    <property type="match status" value="1"/>
</dbReference>
<protein>
    <submittedName>
        <fullName evidence="3">3-oxoacyl-[acyl-carrier protein] reductase</fullName>
        <ecNumber evidence="3">1.1.1.100</ecNumber>
    </submittedName>
</protein>
<dbReference type="RefSeq" id="WP_204695164.1">
    <property type="nucleotide sequence ID" value="NZ_JAFBEC010000001.1"/>
</dbReference>
<dbReference type="InterPro" id="IPR036291">
    <property type="entry name" value="NAD(P)-bd_dom_sf"/>
</dbReference>
<accession>A0ABS2P6Q1</accession>
<dbReference type="PANTHER" id="PTHR42760:SF133">
    <property type="entry name" value="3-OXOACYL-[ACYL-CARRIER-PROTEIN] REDUCTASE"/>
    <property type="match status" value="1"/>
</dbReference>
<dbReference type="EMBL" id="JAFBEC010000001">
    <property type="protein sequence ID" value="MBM7631002.1"/>
    <property type="molecule type" value="Genomic_DNA"/>
</dbReference>
<keyword evidence="4" id="KW-1185">Reference proteome</keyword>
<evidence type="ECO:0000256" key="1">
    <source>
        <dbReference type="ARBA" id="ARBA00006484"/>
    </source>
</evidence>
<reference evidence="3 4" key="1">
    <citation type="submission" date="2021-01" db="EMBL/GenBank/DDBJ databases">
        <title>Genomic Encyclopedia of Type Strains, Phase IV (KMG-IV): sequencing the most valuable type-strain genomes for metagenomic binning, comparative biology and taxonomic classification.</title>
        <authorList>
            <person name="Goeker M."/>
        </authorList>
    </citation>
    <scope>NUCLEOTIDE SEQUENCE [LARGE SCALE GENOMIC DNA]</scope>
    <source>
        <strain evidence="3 4">DSM 25540</strain>
    </source>
</reference>
<evidence type="ECO:0000313" key="3">
    <source>
        <dbReference type="EMBL" id="MBM7631002.1"/>
    </source>
</evidence>
<proteinExistence type="inferred from homology"/>
<name>A0ABS2P6Q1_9BACL</name>
<comment type="caution">
    <text evidence="3">The sequence shown here is derived from an EMBL/GenBank/DDBJ whole genome shotgun (WGS) entry which is preliminary data.</text>
</comment>
<sequence length="246" mass="26426">MKLKNKVMIVTGAKGGMGKQLVEDSLAEGAIVAGFDLAENAPISNDRYFYQRVDLSVEEDVNRAFSEVMMRFDQVDALVNLAGIAQSATPLEDVTLEDWERIHKINSTSVFLTCKAASRVMKKAGSGSIVNVASVSTVRPRPGLNAYIASKGAVVSFTEAIAIELAEYGIRANVLHPGPADTAMISQFAGVDQNIDEVKENIFKKSVPLGRLIRPEDISTGIIYLCSDDASMVTGTTLRIDGGRGL</sequence>
<evidence type="ECO:0000313" key="4">
    <source>
        <dbReference type="Proteomes" id="UP000741863"/>
    </source>
</evidence>
<comment type="similarity">
    <text evidence="1">Belongs to the short-chain dehydrogenases/reductases (SDR) family.</text>
</comment>
<dbReference type="PANTHER" id="PTHR42760">
    <property type="entry name" value="SHORT-CHAIN DEHYDROGENASES/REDUCTASES FAMILY MEMBER"/>
    <property type="match status" value="1"/>
</dbReference>
<dbReference type="GO" id="GO:0004316">
    <property type="term" value="F:3-oxoacyl-[acyl-carrier-protein] reductase (NADPH) activity"/>
    <property type="evidence" value="ECO:0007669"/>
    <property type="project" value="UniProtKB-EC"/>
</dbReference>
<dbReference type="PRINTS" id="PR00081">
    <property type="entry name" value="GDHRDH"/>
</dbReference>
<evidence type="ECO:0000256" key="2">
    <source>
        <dbReference type="ARBA" id="ARBA00023002"/>
    </source>
</evidence>
<dbReference type="Pfam" id="PF13561">
    <property type="entry name" value="adh_short_C2"/>
    <property type="match status" value="1"/>
</dbReference>
<keyword evidence="2 3" id="KW-0560">Oxidoreductase</keyword>
<dbReference type="Gene3D" id="3.40.50.720">
    <property type="entry name" value="NAD(P)-binding Rossmann-like Domain"/>
    <property type="match status" value="1"/>
</dbReference>
<gene>
    <name evidence="3" type="ORF">JOD17_000093</name>
</gene>
<dbReference type="PRINTS" id="PR00080">
    <property type="entry name" value="SDRFAMILY"/>
</dbReference>